<dbReference type="Proteomes" id="UP001497623">
    <property type="component" value="Unassembled WGS sequence"/>
</dbReference>
<feature type="region of interest" description="Disordered" evidence="1">
    <location>
        <begin position="128"/>
        <end position="166"/>
    </location>
</feature>
<accession>A0AAV2PRC4</accession>
<comment type="caution">
    <text evidence="2">The sequence shown here is derived from an EMBL/GenBank/DDBJ whole genome shotgun (WGS) entry which is preliminary data.</text>
</comment>
<dbReference type="EMBL" id="CAXKWB010001126">
    <property type="protein sequence ID" value="CAL4063417.1"/>
    <property type="molecule type" value="Genomic_DNA"/>
</dbReference>
<feature type="compositionally biased region" description="Low complexity" evidence="1">
    <location>
        <begin position="133"/>
        <end position="158"/>
    </location>
</feature>
<evidence type="ECO:0000313" key="3">
    <source>
        <dbReference type="Proteomes" id="UP001497623"/>
    </source>
</evidence>
<name>A0AAV2PRC4_MEGNR</name>
<proteinExistence type="predicted"/>
<protein>
    <submittedName>
        <fullName evidence="2">Uncharacterized protein</fullName>
    </submittedName>
</protein>
<evidence type="ECO:0000313" key="2">
    <source>
        <dbReference type="EMBL" id="CAL4063417.1"/>
    </source>
</evidence>
<sequence>VSASDRYHQQRVCIQYRMQRLPLFLALIWGCVSLDLNDGMMKKYAFMKIMSGCLGEDFVMMIKQQMVKACAECQGRDMNMTQQHNFDYLMNHFRNSQNSIPMIPPTQNIPLVMYQPFIYPIFIGDPHNAHPSPHFQGQQPIQGQQPFQGQQTFQGQQPQHHHDQHQYNTFPHHHAADEFRASPQFPSQHPQHQFPHQHTSFPHQHAAADFNTFPHYDGHYQDPTIHQHNVPNIRYEHYTSNFPQYDLNNPQNFPGIANGHNLNNNIKEHGHTNVDQLNIQAHLTTHSDTQNPFLASAQLRSPIPNNQLGYPEKNHHERQFYQLNPQPVDPGSRK</sequence>
<organism evidence="2 3">
    <name type="scientific">Meganyctiphanes norvegica</name>
    <name type="common">Northern krill</name>
    <name type="synonym">Thysanopoda norvegica</name>
    <dbReference type="NCBI Taxonomy" id="48144"/>
    <lineage>
        <taxon>Eukaryota</taxon>
        <taxon>Metazoa</taxon>
        <taxon>Ecdysozoa</taxon>
        <taxon>Arthropoda</taxon>
        <taxon>Crustacea</taxon>
        <taxon>Multicrustacea</taxon>
        <taxon>Malacostraca</taxon>
        <taxon>Eumalacostraca</taxon>
        <taxon>Eucarida</taxon>
        <taxon>Euphausiacea</taxon>
        <taxon>Euphausiidae</taxon>
        <taxon>Meganyctiphanes</taxon>
    </lineage>
</organism>
<feature type="region of interest" description="Disordered" evidence="1">
    <location>
        <begin position="182"/>
        <end position="202"/>
    </location>
</feature>
<feature type="non-terminal residue" evidence="2">
    <location>
        <position position="334"/>
    </location>
</feature>
<dbReference type="AlphaFoldDB" id="A0AAV2PRC4"/>
<feature type="non-terminal residue" evidence="2">
    <location>
        <position position="1"/>
    </location>
</feature>
<gene>
    <name evidence="2" type="ORF">MNOR_LOCUS3338</name>
</gene>
<evidence type="ECO:0000256" key="1">
    <source>
        <dbReference type="SAM" id="MobiDB-lite"/>
    </source>
</evidence>
<reference evidence="2 3" key="1">
    <citation type="submission" date="2024-05" db="EMBL/GenBank/DDBJ databases">
        <authorList>
            <person name="Wallberg A."/>
        </authorList>
    </citation>
    <scope>NUCLEOTIDE SEQUENCE [LARGE SCALE GENOMIC DNA]</scope>
</reference>
<keyword evidence="3" id="KW-1185">Reference proteome</keyword>